<feature type="transmembrane region" description="Helical" evidence="1">
    <location>
        <begin position="20"/>
        <end position="46"/>
    </location>
</feature>
<feature type="transmembrane region" description="Helical" evidence="1">
    <location>
        <begin position="249"/>
        <end position="272"/>
    </location>
</feature>
<keyword evidence="1" id="KW-1133">Transmembrane helix</keyword>
<organism evidence="2 3">
    <name type="scientific">Amycolatopsis bullii</name>
    <dbReference type="NCBI Taxonomy" id="941987"/>
    <lineage>
        <taxon>Bacteria</taxon>
        <taxon>Bacillati</taxon>
        <taxon>Actinomycetota</taxon>
        <taxon>Actinomycetes</taxon>
        <taxon>Pseudonocardiales</taxon>
        <taxon>Pseudonocardiaceae</taxon>
        <taxon>Amycolatopsis</taxon>
    </lineage>
</organism>
<name>A0ABQ3KDM1_9PSEU</name>
<feature type="transmembrane region" description="Helical" evidence="1">
    <location>
        <begin position="58"/>
        <end position="80"/>
    </location>
</feature>
<protein>
    <submittedName>
        <fullName evidence="2">Uncharacterized protein</fullName>
    </submittedName>
</protein>
<evidence type="ECO:0000313" key="3">
    <source>
        <dbReference type="Proteomes" id="UP000649955"/>
    </source>
</evidence>
<proteinExistence type="predicted"/>
<dbReference type="Proteomes" id="UP000649955">
    <property type="component" value="Unassembled WGS sequence"/>
</dbReference>
<accession>A0ABQ3KDM1</accession>
<keyword evidence="1" id="KW-0812">Transmembrane</keyword>
<sequence length="362" mass="39706">MSAPSFAESTLNLGSRVGRYFGLVSMLPALFLVLWSAALAASGAWYGPPHPEWIGPRIGGWSLTGVAWILLASLATGLFLHPLQFAMTQVLEGYWGYSRAARVVLGARIRHHRARALRANDVATRLEARLEAGIEETVADIRRVDPAFLAGQTDEQCRAVVLRSAHGNHLGGLLAAADAAAHATERYPDIDRIMPTRLGNALRREEDRAGKQYGLDAVLTAPHFTLVAPDKHVQYLRDTRQQMDTSVRLCVVSLLGCLEAVACLLTDGWWLLASLAPYTLAYLAYRAAVAAADEYTTAVKTVIDLNRFALYEGLNAERPHDTREERRTNAKLMDLLDGEQVHLRYRKPPAAGDSPPTPPKTP</sequence>
<evidence type="ECO:0000313" key="2">
    <source>
        <dbReference type="EMBL" id="GHG13014.1"/>
    </source>
</evidence>
<evidence type="ECO:0000256" key="1">
    <source>
        <dbReference type="SAM" id="Phobius"/>
    </source>
</evidence>
<keyword evidence="1" id="KW-0472">Membrane</keyword>
<reference evidence="3" key="1">
    <citation type="journal article" date="2019" name="Int. J. Syst. Evol. Microbiol.">
        <title>The Global Catalogue of Microorganisms (GCM) 10K type strain sequencing project: providing services to taxonomists for standard genome sequencing and annotation.</title>
        <authorList>
            <consortium name="The Broad Institute Genomics Platform"/>
            <consortium name="The Broad Institute Genome Sequencing Center for Infectious Disease"/>
            <person name="Wu L."/>
            <person name="Ma J."/>
        </authorList>
    </citation>
    <scope>NUCLEOTIDE SEQUENCE [LARGE SCALE GENOMIC DNA]</scope>
    <source>
        <strain evidence="3">CGMCC 4.7680</strain>
    </source>
</reference>
<dbReference type="EMBL" id="BNAW01000012">
    <property type="protein sequence ID" value="GHG13014.1"/>
    <property type="molecule type" value="Genomic_DNA"/>
</dbReference>
<gene>
    <name evidence="2" type="ORF">GCM10017567_33000</name>
</gene>
<keyword evidence="3" id="KW-1185">Reference proteome</keyword>
<comment type="caution">
    <text evidence="2">The sequence shown here is derived from an EMBL/GenBank/DDBJ whole genome shotgun (WGS) entry which is preliminary data.</text>
</comment>